<sequence>MATSENTPPLISFDIDDNEEKFTLSRRRAAIFLFFVGVTILTLLFIIRIDVDIKHGRIGERANIVERTTPLLQEPVDAALNGFSGPASALQPEGAANEDDTGHYYPRRVAVQENQRDPRMLLSSLFGSLYGRTDFLHK</sequence>
<name>A0A401IPA6_9VIRU</name>
<organism evidence="2">
    <name type="scientific">Metapenaeus ensis nimavirus</name>
    <dbReference type="NCBI Taxonomy" id="2133794"/>
    <lineage>
        <taxon>Viruses</taxon>
        <taxon>Viruses incertae sedis</taxon>
        <taxon>Naldaviricetes</taxon>
        <taxon>Nimaviridae</taxon>
    </lineage>
</organism>
<reference evidence="2" key="1">
    <citation type="journal article" date="2018" name="J. Virol.">
        <title>Crustacean Genome Exploration Reveals the Evolutionary Origin of White Spot Syndrome Virus.</title>
        <authorList>
            <person name="Kawato S."/>
            <person name="Shitara A."/>
            <person name="Wang Y."/>
            <person name="Nozaki R."/>
            <person name="Kondo H."/>
            <person name="Hirono I."/>
        </authorList>
    </citation>
    <scope>NUCLEOTIDE SEQUENCE</scope>
    <source>
        <strain evidence="2">Mikawa-1</strain>
    </source>
</reference>
<keyword evidence="1" id="KW-0812">Transmembrane</keyword>
<feature type="transmembrane region" description="Helical" evidence="1">
    <location>
        <begin position="29"/>
        <end position="47"/>
    </location>
</feature>
<protein>
    <submittedName>
        <fullName evidence="2">Wsv136-like protein</fullName>
    </submittedName>
</protein>
<keyword evidence="1" id="KW-1133">Transmembrane helix</keyword>
<dbReference type="EMBL" id="BFCE01000002">
    <property type="protein sequence ID" value="GBG35447.1"/>
    <property type="molecule type" value="Genomic_DNA"/>
</dbReference>
<comment type="caution">
    <text evidence="2">The sequence shown here is derived from an EMBL/GenBank/DDBJ whole genome shotgun (WGS) entry which is preliminary data.</text>
</comment>
<proteinExistence type="predicted"/>
<evidence type="ECO:0000313" key="2">
    <source>
        <dbReference type="EMBL" id="GBG35447.1"/>
    </source>
</evidence>
<keyword evidence="1" id="KW-0472">Membrane</keyword>
<evidence type="ECO:0000256" key="1">
    <source>
        <dbReference type="SAM" id="Phobius"/>
    </source>
</evidence>
<accession>A0A401IPA6</accession>